<evidence type="ECO:0000313" key="2">
    <source>
        <dbReference type="Proteomes" id="UP000219452"/>
    </source>
</evidence>
<dbReference type="EMBL" id="OCNH01000002">
    <property type="protein sequence ID" value="SOD90153.1"/>
    <property type="molecule type" value="Genomic_DNA"/>
</dbReference>
<evidence type="ECO:0008006" key="3">
    <source>
        <dbReference type="Google" id="ProtNLM"/>
    </source>
</evidence>
<gene>
    <name evidence="1" type="ORF">SAMN06269250_3316</name>
</gene>
<dbReference type="Proteomes" id="UP000219452">
    <property type="component" value="Unassembled WGS sequence"/>
</dbReference>
<name>A0A286G3S6_9BACT</name>
<proteinExistence type="predicted"/>
<dbReference type="OrthoDB" id="9342858at2"/>
<organism evidence="1 2">
    <name type="scientific">Spirosoma fluviale</name>
    <dbReference type="NCBI Taxonomy" id="1597977"/>
    <lineage>
        <taxon>Bacteria</taxon>
        <taxon>Pseudomonadati</taxon>
        <taxon>Bacteroidota</taxon>
        <taxon>Cytophagia</taxon>
        <taxon>Cytophagales</taxon>
        <taxon>Cytophagaceae</taxon>
        <taxon>Spirosoma</taxon>
    </lineage>
</organism>
<protein>
    <recommendedName>
        <fullName evidence="3">ApeA N-terminal domain-containing protein</fullName>
    </recommendedName>
</protein>
<dbReference type="AlphaFoldDB" id="A0A286G3S6"/>
<reference evidence="2" key="1">
    <citation type="submission" date="2017-09" db="EMBL/GenBank/DDBJ databases">
        <authorList>
            <person name="Varghese N."/>
            <person name="Submissions S."/>
        </authorList>
    </citation>
    <scope>NUCLEOTIDE SEQUENCE [LARGE SCALE GENOMIC DNA]</scope>
    <source>
        <strain evidence="2">DSM 29961</strain>
    </source>
</reference>
<dbReference type="RefSeq" id="WP_097126869.1">
    <property type="nucleotide sequence ID" value="NZ_OCNH01000002.1"/>
</dbReference>
<evidence type="ECO:0000313" key="1">
    <source>
        <dbReference type="EMBL" id="SOD90153.1"/>
    </source>
</evidence>
<accession>A0A286G3S6</accession>
<keyword evidence="2" id="KW-1185">Reference proteome</keyword>
<sequence>MDNKYRLRISDSSFGVGETGYIRNPQHKYLRFNGKRISGIVTNIGYALIKHYFKSINKSINNWRKDNKVYRISYEDGNGKEVVSNSFNYLIITQGLRENGAFVPEDYNLPRYECLWLDVSLNIRMESLLNVRDSTPQQQYGENFPIKPSLDREGYIITSFNPQLINRVISKRRYLVNTSNEIFEFEWLYDFKNLINDIISLLDITLLQVYTKAEFDPLPSWKFNKAKLGVKNGRRLNDKLKWVYSITGNSINIEPEMASLESLRELRNHLNHFDPPTFAFTVEEASEWLNHVLNVAVILLKIRQALDVSISSSLISLLLQEYIEFVPEDAFKDRQPLDKNTSGYKTSVWP</sequence>